<keyword evidence="3" id="KW-1185">Reference proteome</keyword>
<feature type="non-terminal residue" evidence="2">
    <location>
        <position position="1"/>
    </location>
</feature>
<dbReference type="Proteomes" id="UP000265520">
    <property type="component" value="Unassembled WGS sequence"/>
</dbReference>
<sequence>TPVSYHAYDGLHRGAMILLVTSCLVLVLPSCYDGKHRGAMDADFSC</sequence>
<name>A0A392QXF1_9FABA</name>
<evidence type="ECO:0000313" key="2">
    <source>
        <dbReference type="EMBL" id="MCI29033.1"/>
    </source>
</evidence>
<evidence type="ECO:0000313" key="3">
    <source>
        <dbReference type="Proteomes" id="UP000265520"/>
    </source>
</evidence>
<accession>A0A392QXF1</accession>
<proteinExistence type="predicted"/>
<reference evidence="2 3" key="1">
    <citation type="journal article" date="2018" name="Front. Plant Sci.">
        <title>Red Clover (Trifolium pratense) and Zigzag Clover (T. medium) - A Picture of Genomic Similarities and Differences.</title>
        <authorList>
            <person name="Dluhosova J."/>
            <person name="Istvanek J."/>
            <person name="Nedelnik J."/>
            <person name="Repkova J."/>
        </authorList>
    </citation>
    <scope>NUCLEOTIDE SEQUENCE [LARGE SCALE GENOMIC DNA]</scope>
    <source>
        <strain evidence="3">cv. 10/8</strain>
        <tissue evidence="2">Leaf</tissue>
    </source>
</reference>
<evidence type="ECO:0000256" key="1">
    <source>
        <dbReference type="SAM" id="Phobius"/>
    </source>
</evidence>
<keyword evidence="1" id="KW-0472">Membrane</keyword>
<keyword evidence="1" id="KW-1133">Transmembrane helix</keyword>
<dbReference type="AlphaFoldDB" id="A0A392QXF1"/>
<protein>
    <submittedName>
        <fullName evidence="2">Uncharacterized protein</fullName>
    </submittedName>
</protein>
<organism evidence="2 3">
    <name type="scientific">Trifolium medium</name>
    <dbReference type="NCBI Taxonomy" id="97028"/>
    <lineage>
        <taxon>Eukaryota</taxon>
        <taxon>Viridiplantae</taxon>
        <taxon>Streptophyta</taxon>
        <taxon>Embryophyta</taxon>
        <taxon>Tracheophyta</taxon>
        <taxon>Spermatophyta</taxon>
        <taxon>Magnoliopsida</taxon>
        <taxon>eudicotyledons</taxon>
        <taxon>Gunneridae</taxon>
        <taxon>Pentapetalae</taxon>
        <taxon>rosids</taxon>
        <taxon>fabids</taxon>
        <taxon>Fabales</taxon>
        <taxon>Fabaceae</taxon>
        <taxon>Papilionoideae</taxon>
        <taxon>50 kb inversion clade</taxon>
        <taxon>NPAAA clade</taxon>
        <taxon>Hologalegina</taxon>
        <taxon>IRL clade</taxon>
        <taxon>Trifolieae</taxon>
        <taxon>Trifolium</taxon>
    </lineage>
</organism>
<feature type="transmembrane region" description="Helical" evidence="1">
    <location>
        <begin position="12"/>
        <end position="32"/>
    </location>
</feature>
<dbReference type="EMBL" id="LXQA010169802">
    <property type="protein sequence ID" value="MCI29033.1"/>
    <property type="molecule type" value="Genomic_DNA"/>
</dbReference>
<comment type="caution">
    <text evidence="2">The sequence shown here is derived from an EMBL/GenBank/DDBJ whole genome shotgun (WGS) entry which is preliminary data.</text>
</comment>
<keyword evidence="1" id="KW-0812">Transmembrane</keyword>